<evidence type="ECO:0008006" key="3">
    <source>
        <dbReference type="Google" id="ProtNLM"/>
    </source>
</evidence>
<sequence length="579" mass="65585">MNTISRQILILTAILLAACDFHGPWEYYPEERETYVGIYTYGYVLENGSPYICFSKVYQLDEVSTEDFDFYESANVTVEGRFAGSKGNGEISEVTLHSVGNGCFSYYGARSSYYDFAYKGIAGETYKLNASFKWDSAGQMVTSTYKATATIPNSVKVEGLNIPLQDGSYKWETYKVGKIFAIDFLEYPMDMEFIRVALDYDNSARGVLMILNYGMDNGESPNTTINHLMEGLSKEDSHGYRGVSIHDPLETQQNLGFTSNRVVAGNKMLDTLYLTNMVIPLGSSSIDIYTTDGSYIDYVDKVKQSASDSRVEPESNIENGMGVFFGAAKTSFKIDMGFDEGEYISMFHMADRHCYNEDVNETTRGCRLFVDVMCSGMLSNRNMAHLDLVDANKESYKYYLWGDDYEVSKDCYASNVKAAMLLGSSTWSEFLPDTIKPEDKSKAYADGLKRYCVTSGFEDNKIASCGALKTRCLESKEKNECNTYMWQWCSDRNWDYETFPQCGPALVNRFVVDSLKSSVWEKEVKNWCESPCSEKYSLCEELGYEQENRKECLRSIRVESYTTGVVDSYMSNDLVSVMR</sequence>
<dbReference type="Proteomes" id="UP000255423">
    <property type="component" value="Unassembled WGS sequence"/>
</dbReference>
<evidence type="ECO:0000313" key="1">
    <source>
        <dbReference type="EMBL" id="SUQ24169.1"/>
    </source>
</evidence>
<evidence type="ECO:0000313" key="2">
    <source>
        <dbReference type="Proteomes" id="UP000255423"/>
    </source>
</evidence>
<dbReference type="AlphaFoldDB" id="A0A380S4P6"/>
<dbReference type="RefSeq" id="WP_109572729.1">
    <property type="nucleotide sequence ID" value="NZ_UHJL01000002.1"/>
</dbReference>
<organism evidence="1 2">
    <name type="scientific">Fibrobacter succinogenes</name>
    <name type="common">Bacteroides succinogenes</name>
    <dbReference type="NCBI Taxonomy" id="833"/>
    <lineage>
        <taxon>Bacteria</taxon>
        <taxon>Pseudomonadati</taxon>
        <taxon>Fibrobacterota</taxon>
        <taxon>Fibrobacteria</taxon>
        <taxon>Fibrobacterales</taxon>
        <taxon>Fibrobacteraceae</taxon>
        <taxon>Fibrobacter</taxon>
    </lineage>
</organism>
<name>A0A380S4P6_FIBSU</name>
<proteinExistence type="predicted"/>
<accession>A0A380S4P6</accession>
<protein>
    <recommendedName>
        <fullName evidence="3">Lipoprotein</fullName>
    </recommendedName>
</protein>
<reference evidence="1 2" key="1">
    <citation type="submission" date="2017-08" db="EMBL/GenBank/DDBJ databases">
        <authorList>
            <person name="de Groot N.N."/>
        </authorList>
    </citation>
    <scope>NUCLEOTIDE SEQUENCE [LARGE SCALE GENOMIC DNA]</scope>
    <source>
        <strain evidence="1 2">HM2</strain>
    </source>
</reference>
<dbReference type="EMBL" id="UHJL01000002">
    <property type="protein sequence ID" value="SUQ24169.1"/>
    <property type="molecule type" value="Genomic_DNA"/>
</dbReference>
<gene>
    <name evidence="1" type="ORF">SAMN05661053_1562</name>
</gene>
<dbReference type="PROSITE" id="PS51257">
    <property type="entry name" value="PROKAR_LIPOPROTEIN"/>
    <property type="match status" value="1"/>
</dbReference>